<feature type="compositionally biased region" description="Low complexity" evidence="1">
    <location>
        <begin position="101"/>
        <end position="124"/>
    </location>
</feature>
<dbReference type="VEuPathDB" id="TriTrypDB:BSAL_27530"/>
<dbReference type="EMBL" id="CYKH01001846">
    <property type="protein sequence ID" value="CUG90562.1"/>
    <property type="molecule type" value="Genomic_DNA"/>
</dbReference>
<reference evidence="3" key="1">
    <citation type="submission" date="2015-09" db="EMBL/GenBank/DDBJ databases">
        <authorList>
            <consortium name="Pathogen Informatics"/>
        </authorList>
    </citation>
    <scope>NUCLEOTIDE SEQUENCE [LARGE SCALE GENOMIC DNA]</scope>
    <source>
        <strain evidence="3">Lake Konstanz</strain>
    </source>
</reference>
<protein>
    <submittedName>
        <fullName evidence="2">Uncharacterized protein</fullName>
    </submittedName>
</protein>
<evidence type="ECO:0000256" key="1">
    <source>
        <dbReference type="SAM" id="MobiDB-lite"/>
    </source>
</evidence>
<keyword evidence="3" id="KW-1185">Reference proteome</keyword>
<dbReference type="AlphaFoldDB" id="A0A0S4JKB3"/>
<feature type="region of interest" description="Disordered" evidence="1">
    <location>
        <begin position="101"/>
        <end position="184"/>
    </location>
</feature>
<proteinExistence type="predicted"/>
<feature type="compositionally biased region" description="Low complexity" evidence="1">
    <location>
        <begin position="142"/>
        <end position="164"/>
    </location>
</feature>
<gene>
    <name evidence="2" type="ORF">BSAL_27530</name>
</gene>
<dbReference type="Proteomes" id="UP000051952">
    <property type="component" value="Unassembled WGS sequence"/>
</dbReference>
<evidence type="ECO:0000313" key="2">
    <source>
        <dbReference type="EMBL" id="CUG90562.1"/>
    </source>
</evidence>
<accession>A0A0S4JKB3</accession>
<name>A0A0S4JKB3_BODSA</name>
<evidence type="ECO:0000313" key="3">
    <source>
        <dbReference type="Proteomes" id="UP000051952"/>
    </source>
</evidence>
<sequence>MKIAINTSQLTMYGVDSLIDVPYSLAANVAGLVSTASITCSWWGRHAFTGNLASIHKALLGTVLRGPQSAISASTIITAVASSRTCGVAYDNNGDWSWTASTSPSTTTQQTKSRSSTPSLFTSSHGLPKATKTPTIIEESRSLTIRTLRRSPSSKTSPSSTFSERSPDTETPVRSATHLTTSKSTSISSTRKILAIAHFHFHENFPDDCHRTPTFFVAYKTTTAYHSRCKQRNSERNSTPCRCCAYRQSQRSIGRCRTHPLPQPPTCSVCLRRARHQQLPQRRARR</sequence>
<organism evidence="2 3">
    <name type="scientific">Bodo saltans</name>
    <name type="common">Flagellated protozoan</name>
    <dbReference type="NCBI Taxonomy" id="75058"/>
    <lineage>
        <taxon>Eukaryota</taxon>
        <taxon>Discoba</taxon>
        <taxon>Euglenozoa</taxon>
        <taxon>Kinetoplastea</taxon>
        <taxon>Metakinetoplastina</taxon>
        <taxon>Eubodonida</taxon>
        <taxon>Bodonidae</taxon>
        <taxon>Bodo</taxon>
    </lineage>
</organism>